<dbReference type="Proteomes" id="UP000252004">
    <property type="component" value="Chromosome"/>
</dbReference>
<keyword evidence="3" id="KW-1185">Reference proteome</keyword>
<dbReference type="Pfam" id="PF04149">
    <property type="entry name" value="DUF397"/>
    <property type="match status" value="2"/>
</dbReference>
<dbReference type="EMBL" id="CP030862">
    <property type="protein sequence ID" value="AXE26151.1"/>
    <property type="molecule type" value="Genomic_DNA"/>
</dbReference>
<organism evidence="2 3">
    <name type="scientific">Streptomyces globosus</name>
    <dbReference type="NCBI Taxonomy" id="68209"/>
    <lineage>
        <taxon>Bacteria</taxon>
        <taxon>Bacillati</taxon>
        <taxon>Actinomycetota</taxon>
        <taxon>Actinomycetes</taxon>
        <taxon>Kitasatosporales</taxon>
        <taxon>Streptomycetaceae</taxon>
        <taxon>Streptomyces</taxon>
    </lineage>
</organism>
<accession>A0A344U5I0</accession>
<reference evidence="2 3" key="1">
    <citation type="submission" date="2018-01" db="EMBL/GenBank/DDBJ databases">
        <title>Draft genome Sequence of streptomyces globosus LZH-48.</title>
        <authorList>
            <person name="Ran K."/>
            <person name="Li Z."/>
            <person name="Wei S."/>
            <person name="Dong R."/>
        </authorList>
    </citation>
    <scope>NUCLEOTIDE SEQUENCE [LARGE SCALE GENOMIC DNA]</scope>
    <source>
        <strain evidence="2 3">LZH-48</strain>
    </source>
</reference>
<feature type="domain" description="DUF397" evidence="1">
    <location>
        <begin position="32"/>
        <end position="83"/>
    </location>
</feature>
<dbReference type="InterPro" id="IPR007278">
    <property type="entry name" value="DUF397"/>
</dbReference>
<dbReference type="KEGG" id="sgz:C0216_24220"/>
<evidence type="ECO:0000313" key="2">
    <source>
        <dbReference type="EMBL" id="AXE26151.1"/>
    </source>
</evidence>
<feature type="domain" description="DUF397" evidence="1">
    <location>
        <begin position="13"/>
        <end position="31"/>
    </location>
</feature>
<dbReference type="OrthoDB" id="4562195at2"/>
<name>A0A344U5I0_9ACTN</name>
<dbReference type="AlphaFoldDB" id="A0A344U5I0"/>
<dbReference type="RefSeq" id="WP_114057326.1">
    <property type="nucleotide sequence ID" value="NZ_CP030862.1"/>
</dbReference>
<evidence type="ECO:0000313" key="3">
    <source>
        <dbReference type="Proteomes" id="UP000252004"/>
    </source>
</evidence>
<sequence>MSITPSGRGPSALTWVKSSYSASDSNDCVEVAWTKSSYSASNSNECVEVAHLTGTVLVRDSKVPDGGRLAVAPAAWAGFLASAVVQARLIR</sequence>
<protein>
    <submittedName>
        <fullName evidence="2">DUF397 domain-containing protein</fullName>
    </submittedName>
</protein>
<evidence type="ECO:0000259" key="1">
    <source>
        <dbReference type="Pfam" id="PF04149"/>
    </source>
</evidence>
<gene>
    <name evidence="2" type="ORF">C0216_24220</name>
</gene>
<proteinExistence type="predicted"/>